<dbReference type="GO" id="GO:0046933">
    <property type="term" value="F:proton-transporting ATP synthase activity, rotational mechanism"/>
    <property type="evidence" value="ECO:0007669"/>
    <property type="project" value="UniProtKB-UniRule"/>
</dbReference>
<dbReference type="Gene3D" id="1.10.520.20">
    <property type="entry name" value="N-terminal domain of the delta subunit of the F1F0-ATP synthase"/>
    <property type="match status" value="1"/>
</dbReference>
<evidence type="ECO:0000313" key="9">
    <source>
        <dbReference type="EMBL" id="SDL55127.1"/>
    </source>
</evidence>
<keyword evidence="4 8" id="KW-0406">Ion transport</keyword>
<dbReference type="STRING" id="1137991.SAMN05660642_00202"/>
<dbReference type="NCBIfam" id="NF009967">
    <property type="entry name" value="PRK13430.1"/>
    <property type="match status" value="1"/>
</dbReference>
<gene>
    <name evidence="8" type="primary">atpH</name>
    <name evidence="9" type="ORF">SAMN05660642_00202</name>
</gene>
<dbReference type="EMBL" id="FNHE01000001">
    <property type="protein sequence ID" value="SDL55127.1"/>
    <property type="molecule type" value="Genomic_DNA"/>
</dbReference>
<keyword evidence="10" id="KW-1185">Reference proteome</keyword>
<dbReference type="GO" id="GO:0005886">
    <property type="term" value="C:plasma membrane"/>
    <property type="evidence" value="ECO:0007669"/>
    <property type="project" value="UniProtKB-SubCell"/>
</dbReference>
<sequence>MDASSREALAAVRDRLGEITRPASGLLERARDRLTGQERAATPEELAALADELFAVARLLDGQVALRRALSDPSGSPADRAGVARRLLSGRVSEATLDLVETAARQRWSRPLDLVEATETLATDAALDAADARGELDGVEDELFRFGRIVAGDAELSRILSDRTAPAAGKTALLDRLLAGRVSPISAMLLRNHLTGRTIGNAENVVERLSEAASTRRGQSVAHVTTAVALTDAQERRLAELLGRLYHRPIGLQVTVDPSVLGGLVIRVGDEVINGSIAHRLEAAGRRLVG</sequence>
<comment type="function">
    <text evidence="8">F(1)F(0) ATP synthase produces ATP from ADP in the presence of a proton or sodium gradient. F-type ATPases consist of two structural domains, F(1) containing the extramembraneous catalytic core and F(0) containing the membrane proton channel, linked together by a central stalk and a peripheral stalk. During catalysis, ATP synthesis in the catalytic domain of F(1) is coupled via a rotary mechanism of the central stalk subunits to proton translocation.</text>
</comment>
<dbReference type="InterPro" id="IPR000711">
    <property type="entry name" value="ATPase_OSCP/dsu"/>
</dbReference>
<proteinExistence type="inferred from homology"/>
<evidence type="ECO:0000256" key="1">
    <source>
        <dbReference type="ARBA" id="ARBA00004370"/>
    </source>
</evidence>
<dbReference type="PRINTS" id="PR00125">
    <property type="entry name" value="ATPASEDELTA"/>
</dbReference>
<keyword evidence="3 8" id="KW-0375">Hydrogen ion transport</keyword>
<protein>
    <recommendedName>
        <fullName evidence="8">ATP synthase subunit delta</fullName>
    </recommendedName>
    <alternativeName>
        <fullName evidence="8">ATP synthase F(1) sector subunit delta</fullName>
    </alternativeName>
    <alternativeName>
        <fullName evidence="8">F-type ATPase subunit delta</fullName>
        <shortName evidence="8">F-ATPase subunit delta</shortName>
    </alternativeName>
</protein>
<evidence type="ECO:0000256" key="7">
    <source>
        <dbReference type="ARBA" id="ARBA00023310"/>
    </source>
</evidence>
<dbReference type="Pfam" id="PF00213">
    <property type="entry name" value="OSCP"/>
    <property type="match status" value="1"/>
</dbReference>
<evidence type="ECO:0000256" key="6">
    <source>
        <dbReference type="ARBA" id="ARBA00023196"/>
    </source>
</evidence>
<dbReference type="RefSeq" id="WP_091212696.1">
    <property type="nucleotide sequence ID" value="NZ_FNHE01000001.1"/>
</dbReference>
<keyword evidence="8" id="KW-1003">Cell membrane</keyword>
<dbReference type="AlphaFoldDB" id="A0A1G9L0A7"/>
<comment type="subcellular location">
    <subcellularLocation>
        <location evidence="8">Cell membrane</location>
        <topology evidence="8">Peripheral membrane protein</topology>
    </subcellularLocation>
    <subcellularLocation>
        <location evidence="1">Membrane</location>
    </subcellularLocation>
</comment>
<name>A0A1G9L0A7_9ACTN</name>
<keyword evidence="7 8" id="KW-0066">ATP synthesis</keyword>
<evidence type="ECO:0000256" key="2">
    <source>
        <dbReference type="ARBA" id="ARBA00022448"/>
    </source>
</evidence>
<dbReference type="HAMAP" id="MF_01416">
    <property type="entry name" value="ATP_synth_delta_bact"/>
    <property type="match status" value="1"/>
</dbReference>
<dbReference type="GO" id="GO:0045259">
    <property type="term" value="C:proton-transporting ATP synthase complex"/>
    <property type="evidence" value="ECO:0007669"/>
    <property type="project" value="UniProtKB-KW"/>
</dbReference>
<organism evidence="9 10">
    <name type="scientific">Geodermatophilus siccatus</name>
    <dbReference type="NCBI Taxonomy" id="1137991"/>
    <lineage>
        <taxon>Bacteria</taxon>
        <taxon>Bacillati</taxon>
        <taxon>Actinomycetota</taxon>
        <taxon>Actinomycetes</taxon>
        <taxon>Geodermatophilales</taxon>
        <taxon>Geodermatophilaceae</taxon>
        <taxon>Geodermatophilus</taxon>
    </lineage>
</organism>
<keyword evidence="5 8" id="KW-0472">Membrane</keyword>
<evidence type="ECO:0000256" key="4">
    <source>
        <dbReference type="ARBA" id="ARBA00023065"/>
    </source>
</evidence>
<accession>A0A1G9L0A7</accession>
<dbReference type="PANTHER" id="PTHR11910">
    <property type="entry name" value="ATP SYNTHASE DELTA CHAIN"/>
    <property type="match status" value="1"/>
</dbReference>
<evidence type="ECO:0000256" key="3">
    <source>
        <dbReference type="ARBA" id="ARBA00022781"/>
    </source>
</evidence>
<evidence type="ECO:0000313" key="10">
    <source>
        <dbReference type="Proteomes" id="UP000198680"/>
    </source>
</evidence>
<reference evidence="10" key="1">
    <citation type="submission" date="2016-10" db="EMBL/GenBank/DDBJ databases">
        <authorList>
            <person name="Varghese N."/>
            <person name="Submissions S."/>
        </authorList>
    </citation>
    <scope>NUCLEOTIDE SEQUENCE [LARGE SCALE GENOMIC DNA]</scope>
    <source>
        <strain evidence="10">DSM 45419</strain>
    </source>
</reference>
<dbReference type="Proteomes" id="UP000198680">
    <property type="component" value="Unassembled WGS sequence"/>
</dbReference>
<dbReference type="InterPro" id="IPR020781">
    <property type="entry name" value="ATPase_OSCP/d_CS"/>
</dbReference>
<dbReference type="PROSITE" id="PS00389">
    <property type="entry name" value="ATPASE_DELTA"/>
    <property type="match status" value="1"/>
</dbReference>
<evidence type="ECO:0000256" key="8">
    <source>
        <dbReference type="HAMAP-Rule" id="MF_01416"/>
    </source>
</evidence>
<keyword evidence="6 8" id="KW-0139">CF(1)</keyword>
<dbReference type="InterPro" id="IPR026015">
    <property type="entry name" value="ATP_synth_OSCP/delta_N_sf"/>
</dbReference>
<evidence type="ECO:0000256" key="5">
    <source>
        <dbReference type="ARBA" id="ARBA00023136"/>
    </source>
</evidence>
<comment type="function">
    <text evidence="8">This protein is part of the stalk that links CF(0) to CF(1). It either transmits conformational changes from CF(0) to CF(1) or is implicated in proton conduction.</text>
</comment>
<keyword evidence="2 8" id="KW-0813">Transport</keyword>
<comment type="similarity">
    <text evidence="8">Belongs to the ATPase delta chain family.</text>
</comment>
<dbReference type="OrthoDB" id="5242917at2"/>